<proteinExistence type="predicted"/>
<accession>A0AAE4C2H3</accession>
<protein>
    <submittedName>
        <fullName evidence="1">Uncharacterized protein</fullName>
    </submittedName>
</protein>
<evidence type="ECO:0000313" key="1">
    <source>
        <dbReference type="EMBL" id="MDR6525499.1"/>
    </source>
</evidence>
<dbReference type="RefSeq" id="WP_202272546.1">
    <property type="nucleotide sequence ID" value="NZ_JAVDQY010000001.1"/>
</dbReference>
<organism evidence="1 2">
    <name type="scientific">Chryseobacterium rhizosphaerae</name>
    <dbReference type="NCBI Taxonomy" id="395937"/>
    <lineage>
        <taxon>Bacteria</taxon>
        <taxon>Pseudomonadati</taxon>
        <taxon>Bacteroidota</taxon>
        <taxon>Flavobacteriia</taxon>
        <taxon>Flavobacteriales</taxon>
        <taxon>Weeksellaceae</taxon>
        <taxon>Chryseobacterium group</taxon>
        <taxon>Chryseobacterium</taxon>
    </lineage>
</organism>
<evidence type="ECO:0000313" key="2">
    <source>
        <dbReference type="Proteomes" id="UP001184861"/>
    </source>
</evidence>
<gene>
    <name evidence="1" type="ORF">J2787_000869</name>
</gene>
<dbReference type="AlphaFoldDB" id="A0AAE4C2H3"/>
<dbReference type="Proteomes" id="UP001184861">
    <property type="component" value="Unassembled WGS sequence"/>
</dbReference>
<sequence length="145" mass="17172">MIHFICYLKRKKTDHYIVELLKEIFNCDIKDISNLTDEEKSLIKFENRILDDISEFQVELNIYCIDERRVKDLKLNNNVSLGIAISKNINEDIAVNDENICDNPYQWILIKQNSLFLVEEEDNEDNNGITLNQNNRIEIMYNNSI</sequence>
<comment type="caution">
    <text evidence="1">The sequence shown here is derived from an EMBL/GenBank/DDBJ whole genome shotgun (WGS) entry which is preliminary data.</text>
</comment>
<dbReference type="EMBL" id="JAVDQY010000001">
    <property type="protein sequence ID" value="MDR6525499.1"/>
    <property type="molecule type" value="Genomic_DNA"/>
</dbReference>
<name>A0AAE4C2H3_9FLAO</name>
<reference evidence="1" key="1">
    <citation type="submission" date="2023-07" db="EMBL/GenBank/DDBJ databases">
        <title>Sorghum-associated microbial communities from plants grown in Nebraska, USA.</title>
        <authorList>
            <person name="Schachtman D."/>
        </authorList>
    </citation>
    <scope>NUCLEOTIDE SEQUENCE</scope>
    <source>
        <strain evidence="1">DS2360</strain>
    </source>
</reference>